<dbReference type="SMART" id="SM00320">
    <property type="entry name" value="WD40"/>
    <property type="match status" value="2"/>
</dbReference>
<dbReference type="Proteomes" id="UP000594638">
    <property type="component" value="Unassembled WGS sequence"/>
</dbReference>
<dbReference type="Pfam" id="PF00400">
    <property type="entry name" value="WD40"/>
    <property type="match status" value="1"/>
</dbReference>
<dbReference type="InterPro" id="IPR015943">
    <property type="entry name" value="WD40/YVTN_repeat-like_dom_sf"/>
</dbReference>
<evidence type="ECO:0000256" key="2">
    <source>
        <dbReference type="ARBA" id="ARBA00022574"/>
    </source>
</evidence>
<sequence>MTSLSELNNDVVRSRSIGTVFSDFGGKINSADFHRTAYLLVTASDDDSKCGFRVDPSPDTTIEATFTPDGQYLVSGSGDGNLHVWRIDMLDNVASWDSYIGVASCLKWAPFRVMFAAASSVLTFWIKNSSKTTAEPGALNPEMRGRTAKFL</sequence>
<dbReference type="InterPro" id="IPR037867">
    <property type="entry name" value="Swd2/WDR82"/>
</dbReference>
<dbReference type="SUPFAM" id="SSF50978">
    <property type="entry name" value="WD40 repeat-like"/>
    <property type="match status" value="1"/>
</dbReference>
<feature type="repeat" description="WD" evidence="5">
    <location>
        <begin position="66"/>
        <end position="95"/>
    </location>
</feature>
<gene>
    <name evidence="6" type="ORF">OLEA9_A100769</name>
</gene>
<dbReference type="GO" id="GO:0003682">
    <property type="term" value="F:chromatin binding"/>
    <property type="evidence" value="ECO:0007669"/>
    <property type="project" value="TreeGrafter"/>
</dbReference>
<keyword evidence="7" id="KW-1185">Reference proteome</keyword>
<keyword evidence="3" id="KW-0677">Repeat</keyword>
<comment type="subcellular location">
    <subcellularLocation>
        <location evidence="1">Nucleus</location>
    </subcellularLocation>
</comment>
<organism evidence="6 7">
    <name type="scientific">Olea europaea subsp. europaea</name>
    <dbReference type="NCBI Taxonomy" id="158383"/>
    <lineage>
        <taxon>Eukaryota</taxon>
        <taxon>Viridiplantae</taxon>
        <taxon>Streptophyta</taxon>
        <taxon>Embryophyta</taxon>
        <taxon>Tracheophyta</taxon>
        <taxon>Spermatophyta</taxon>
        <taxon>Magnoliopsida</taxon>
        <taxon>eudicotyledons</taxon>
        <taxon>Gunneridae</taxon>
        <taxon>Pentapetalae</taxon>
        <taxon>asterids</taxon>
        <taxon>lamiids</taxon>
        <taxon>Lamiales</taxon>
        <taxon>Oleaceae</taxon>
        <taxon>Oleeae</taxon>
        <taxon>Olea</taxon>
    </lineage>
</organism>
<dbReference type="PROSITE" id="PS50082">
    <property type="entry name" value="WD_REPEATS_2"/>
    <property type="match status" value="1"/>
</dbReference>
<dbReference type="PANTHER" id="PTHR19861">
    <property type="entry name" value="WD40 REPEAT PROTEIN SWD2"/>
    <property type="match status" value="1"/>
</dbReference>
<keyword evidence="4" id="KW-0539">Nucleus</keyword>
<accession>A0A8S0U006</accession>
<dbReference type="Gramene" id="OE9A100769T1">
    <property type="protein sequence ID" value="OE9A100769C1"/>
    <property type="gene ID" value="OE9A100769"/>
</dbReference>
<name>A0A8S0U006_OLEEU</name>
<keyword evidence="2 5" id="KW-0853">WD repeat</keyword>
<dbReference type="AlphaFoldDB" id="A0A8S0U006"/>
<evidence type="ECO:0000256" key="4">
    <source>
        <dbReference type="ARBA" id="ARBA00023242"/>
    </source>
</evidence>
<dbReference type="PROSITE" id="PS50294">
    <property type="entry name" value="WD_REPEATS_REGION"/>
    <property type="match status" value="1"/>
</dbReference>
<comment type="caution">
    <text evidence="6">The sequence shown here is derived from an EMBL/GenBank/DDBJ whole genome shotgun (WGS) entry which is preliminary data.</text>
</comment>
<dbReference type="InterPro" id="IPR036322">
    <property type="entry name" value="WD40_repeat_dom_sf"/>
</dbReference>
<dbReference type="EMBL" id="CACTIH010007324">
    <property type="protein sequence ID" value="CAA3009696.1"/>
    <property type="molecule type" value="Genomic_DNA"/>
</dbReference>
<evidence type="ECO:0000256" key="5">
    <source>
        <dbReference type="PROSITE-ProRule" id="PRU00221"/>
    </source>
</evidence>
<dbReference type="PANTHER" id="PTHR19861:SF9">
    <property type="entry name" value="PROTEIN ANTHESIS POMOTING FACTOR 1"/>
    <property type="match status" value="1"/>
</dbReference>
<dbReference type="GO" id="GO:0048188">
    <property type="term" value="C:Set1C/COMPASS complex"/>
    <property type="evidence" value="ECO:0007669"/>
    <property type="project" value="TreeGrafter"/>
</dbReference>
<dbReference type="OrthoDB" id="27537at2759"/>
<evidence type="ECO:0000313" key="6">
    <source>
        <dbReference type="EMBL" id="CAA3009696.1"/>
    </source>
</evidence>
<evidence type="ECO:0000256" key="1">
    <source>
        <dbReference type="ARBA" id="ARBA00004123"/>
    </source>
</evidence>
<evidence type="ECO:0000256" key="3">
    <source>
        <dbReference type="ARBA" id="ARBA00022737"/>
    </source>
</evidence>
<evidence type="ECO:0000313" key="7">
    <source>
        <dbReference type="Proteomes" id="UP000594638"/>
    </source>
</evidence>
<protein>
    <submittedName>
        <fullName evidence="6">ANTHESIS POMOTING FACTOR 1</fullName>
    </submittedName>
</protein>
<reference evidence="6 7" key="1">
    <citation type="submission" date="2019-12" db="EMBL/GenBank/DDBJ databases">
        <authorList>
            <person name="Alioto T."/>
            <person name="Alioto T."/>
            <person name="Gomez Garrido J."/>
        </authorList>
    </citation>
    <scope>NUCLEOTIDE SEQUENCE [LARGE SCALE GENOMIC DNA]</scope>
</reference>
<dbReference type="InterPro" id="IPR001680">
    <property type="entry name" value="WD40_rpt"/>
</dbReference>
<dbReference type="Gene3D" id="2.130.10.10">
    <property type="entry name" value="YVTN repeat-like/Quinoprotein amine dehydrogenase"/>
    <property type="match status" value="1"/>
</dbReference>
<proteinExistence type="predicted"/>